<dbReference type="EMBL" id="HG970335">
    <property type="status" value="NOT_ANNOTATED_CDS"/>
    <property type="molecule type" value="Genomic_DNA"/>
</dbReference>
<accession>A0A098DW89</accession>
<protein>
    <submittedName>
        <fullName evidence="1">Uncharacterized protein</fullName>
    </submittedName>
</protein>
<accession>A0A0E0SGQ6</accession>
<proteinExistence type="predicted"/>
<name>A0A098DW89_GIBZE</name>
<dbReference type="AlphaFoldDB" id="A0A098DW89"/>
<sequence>MNTTQSDDTPLVENCFDKLSAYNEDHPEDPARSVGSDKVNLPLLEEEAPDGQLRVNFEGDSNVRRILSKDE</sequence>
<reference evidence="1" key="2">
    <citation type="journal article" date="2010" name="Nature">
        <title>Comparative genomics reveals mobile pathogenicity chromosomes in Fusarium.</title>
        <authorList>
            <person name="Ma L.J."/>
            <person name="van der Does H.C."/>
            <person name="Borkovich K.A."/>
            <person name="Coleman J.J."/>
            <person name="Daboussi M.J."/>
            <person name="Di Pietro A."/>
            <person name="Dufresne M."/>
            <person name="Freitag M."/>
            <person name="Grabherr M."/>
            <person name="Henrissat B."/>
            <person name="Houterman P.M."/>
            <person name="Kang S."/>
            <person name="Shim W.B."/>
            <person name="Woloshuk C."/>
            <person name="Xie X."/>
            <person name="Xu J.R."/>
            <person name="Antoniw J."/>
            <person name="Baker S.E."/>
            <person name="Bluhm B.H."/>
            <person name="Breakspear A."/>
            <person name="Brown D.W."/>
            <person name="Butchko R.A."/>
            <person name="Chapman S."/>
            <person name="Coulson R."/>
            <person name="Coutinho P.M."/>
            <person name="Danchin E.G."/>
            <person name="Diener A."/>
            <person name="Gale L.R."/>
            <person name="Gardiner D.M."/>
            <person name="Goff S."/>
            <person name="Hammond-Kosack K.E."/>
            <person name="Hilburn K."/>
            <person name="Hua-Van A."/>
            <person name="Jonkers W."/>
            <person name="Kazan K."/>
            <person name="Kodira C.D."/>
            <person name="Koehrsen M."/>
            <person name="Kumar L."/>
            <person name="Lee Y.H."/>
            <person name="Li L."/>
            <person name="Manners J.M."/>
            <person name="Miranda-Saavedra D."/>
            <person name="Mukherjee M."/>
            <person name="Park G."/>
            <person name="Park J."/>
            <person name="Park S.Y."/>
            <person name="Proctor R.H."/>
            <person name="Regev A."/>
            <person name="Ruiz-Roldan M.C."/>
            <person name="Sain D."/>
            <person name="Sakthikumar S."/>
            <person name="Sykes S."/>
            <person name="Schwartz D.C."/>
            <person name="Turgeon B.G."/>
            <person name="Wapinski I."/>
            <person name="Yoder O."/>
            <person name="Young S."/>
            <person name="Zeng Q."/>
            <person name="Zhou S."/>
            <person name="Galagan J."/>
            <person name="Cuomo C.A."/>
            <person name="Kistler H.C."/>
            <person name="Rep M."/>
        </authorList>
    </citation>
    <scope>GENOME REANNOTATION</scope>
    <source>
        <strain evidence="1">PH-1 / ATCC MYA-4620 / FGSC 9075 / NRRL 31084</strain>
    </source>
</reference>
<evidence type="ECO:0000313" key="1">
    <source>
        <dbReference type="EnsemblFungi" id="CEF85619"/>
    </source>
</evidence>
<organism evidence="1">
    <name type="scientific">Gibberella zeae (strain ATCC MYA-4620 / CBS 123657 / FGSC 9075 / NRRL 31084 / PH-1)</name>
    <name type="common">Wheat head blight fungus</name>
    <name type="synonym">Fusarium graminearum</name>
    <dbReference type="NCBI Taxonomy" id="229533"/>
    <lineage>
        <taxon>Eukaryota</taxon>
        <taxon>Fungi</taxon>
        <taxon>Dikarya</taxon>
        <taxon>Ascomycota</taxon>
        <taxon>Pezizomycotina</taxon>
        <taxon>Sordariomycetes</taxon>
        <taxon>Hypocreomycetidae</taxon>
        <taxon>Hypocreales</taxon>
        <taxon>Nectriaceae</taxon>
        <taxon>Fusarium</taxon>
    </lineage>
</organism>
<reference evidence="1" key="1">
    <citation type="journal article" date="2007" name="Science">
        <title>The Fusarium graminearum genome reveals a link between localized polymorphism and pathogen specialization.</title>
        <authorList>
            <person name="Cuomo C.A."/>
            <person name="Gueldener U."/>
            <person name="Xu J.-R."/>
            <person name="Trail F."/>
            <person name="Turgeon B.G."/>
            <person name="Di Pietro A."/>
            <person name="Walton J.D."/>
            <person name="Ma L.-J."/>
            <person name="Baker S.E."/>
            <person name="Rep M."/>
            <person name="Adam G."/>
            <person name="Antoniw J."/>
            <person name="Baldwin T."/>
            <person name="Calvo S.E."/>
            <person name="Chang Y.-L."/>
            <person name="DeCaprio D."/>
            <person name="Gale L.R."/>
            <person name="Gnerre S."/>
            <person name="Goswami R.S."/>
            <person name="Hammond-Kosack K."/>
            <person name="Harris L.J."/>
            <person name="Hilburn K."/>
            <person name="Kennell J.C."/>
            <person name="Kroken S."/>
            <person name="Magnuson J.K."/>
            <person name="Mannhaupt G."/>
            <person name="Mauceli E.W."/>
            <person name="Mewes H.-W."/>
            <person name="Mitterbauer R."/>
            <person name="Muehlbauer G."/>
            <person name="Muensterkoetter M."/>
            <person name="Nelson D."/>
            <person name="O'Donnell K."/>
            <person name="Ouellet T."/>
            <person name="Qi W."/>
            <person name="Quesneville H."/>
            <person name="Roncero M.I.G."/>
            <person name="Seong K.-Y."/>
            <person name="Tetko I.V."/>
            <person name="Urban M."/>
            <person name="Waalwijk C."/>
            <person name="Ward T.J."/>
            <person name="Yao J."/>
            <person name="Birren B.W."/>
            <person name="Kistler H.C."/>
        </authorList>
    </citation>
    <scope>NUCLEOTIDE SEQUENCE [LARGE SCALE GENOMIC DNA]</scope>
    <source>
        <strain evidence="1">PH-1 / ATCC MYA-4620 / FGSC 9075 / NRRL 31084</strain>
    </source>
</reference>
<dbReference type="EnsemblFungi" id="CEF85619">
    <property type="protein sequence ID" value="CEF85619"/>
    <property type="gene ID" value="FGRRES_15543_M"/>
</dbReference>
<reference evidence="1" key="3">
    <citation type="submission" date="2017-01" db="UniProtKB">
        <authorList>
            <consortium name="EnsemblFungi"/>
        </authorList>
    </citation>
    <scope>IDENTIFICATION</scope>
    <source>
        <strain evidence="1">PH-1 / ATCC MYA-4620 / FGSC 9075 / NRRL 31084</strain>
    </source>
</reference>